<accession>A0ABW0FSK9</accession>
<evidence type="ECO:0000256" key="1">
    <source>
        <dbReference type="SAM" id="Phobius"/>
    </source>
</evidence>
<evidence type="ECO:0000313" key="4">
    <source>
        <dbReference type="Proteomes" id="UP001596152"/>
    </source>
</evidence>
<keyword evidence="1" id="KW-0812">Transmembrane</keyword>
<dbReference type="Pfam" id="PF14317">
    <property type="entry name" value="YcxB"/>
    <property type="match status" value="1"/>
</dbReference>
<gene>
    <name evidence="3" type="ORF">ACFPIE_08490</name>
</gene>
<evidence type="ECO:0000259" key="2">
    <source>
        <dbReference type="Pfam" id="PF14317"/>
    </source>
</evidence>
<proteinExistence type="predicted"/>
<dbReference type="EMBL" id="JBHSLF010000017">
    <property type="protein sequence ID" value="MFC5343948.1"/>
    <property type="molecule type" value="Genomic_DNA"/>
</dbReference>
<dbReference type="Proteomes" id="UP001596152">
    <property type="component" value="Unassembled WGS sequence"/>
</dbReference>
<reference evidence="4" key="1">
    <citation type="journal article" date="2019" name="Int. J. Syst. Evol. Microbiol.">
        <title>The Global Catalogue of Microorganisms (GCM) 10K type strain sequencing project: providing services to taxonomists for standard genome sequencing and annotation.</title>
        <authorList>
            <consortium name="The Broad Institute Genomics Platform"/>
            <consortium name="The Broad Institute Genome Sequencing Center for Infectious Disease"/>
            <person name="Wu L."/>
            <person name="Ma J."/>
        </authorList>
    </citation>
    <scope>NUCLEOTIDE SEQUENCE [LARGE SCALE GENOMIC DNA]</scope>
    <source>
        <strain evidence="4">JCM 12125</strain>
    </source>
</reference>
<dbReference type="InterPro" id="IPR025588">
    <property type="entry name" value="YcxB-like_C"/>
</dbReference>
<feature type="domain" description="YcxB-like C-terminal" evidence="2">
    <location>
        <begin position="99"/>
        <end position="159"/>
    </location>
</feature>
<name>A0ABW0FSK9_9CAUL</name>
<organism evidence="3 4">
    <name type="scientific">Brevundimonas staleyi</name>
    <dbReference type="NCBI Taxonomy" id="74326"/>
    <lineage>
        <taxon>Bacteria</taxon>
        <taxon>Pseudomonadati</taxon>
        <taxon>Pseudomonadota</taxon>
        <taxon>Alphaproteobacteria</taxon>
        <taxon>Caulobacterales</taxon>
        <taxon>Caulobacteraceae</taxon>
        <taxon>Brevundimonas</taxon>
    </lineage>
</organism>
<dbReference type="RefSeq" id="WP_374037504.1">
    <property type="nucleotide sequence ID" value="NZ_CP169082.1"/>
</dbReference>
<comment type="caution">
    <text evidence="3">The sequence shown here is derived from an EMBL/GenBank/DDBJ whole genome shotgun (WGS) entry which is preliminary data.</text>
</comment>
<protein>
    <submittedName>
        <fullName evidence="3">YcxB family protein</fullName>
    </submittedName>
</protein>
<feature type="transmembrane region" description="Helical" evidence="1">
    <location>
        <begin position="21"/>
        <end position="45"/>
    </location>
</feature>
<evidence type="ECO:0000313" key="3">
    <source>
        <dbReference type="EMBL" id="MFC5343948.1"/>
    </source>
</evidence>
<feature type="transmembrane region" description="Helical" evidence="1">
    <location>
        <begin position="57"/>
        <end position="77"/>
    </location>
</feature>
<sequence length="172" mass="19301">MIEVKNVQPTAREYRMVTQGWGALHWVAVLPVVVFPIGFLVFGLLALGETGDRFPPALMFLAFGVTTVIWMIANALLRDVAVRAMRRSPTGREDWNWRIDADGVVFENALQSNRLDWRGVMAVREEKDRFLFLVTPGHNPVQPMRLLTPEQKTELRALIAEVTASGRMGAGV</sequence>
<keyword evidence="1" id="KW-1133">Transmembrane helix</keyword>
<keyword evidence="4" id="KW-1185">Reference proteome</keyword>
<keyword evidence="1" id="KW-0472">Membrane</keyword>